<evidence type="ECO:0000313" key="1">
    <source>
        <dbReference type="EMBL" id="MPN55397.1"/>
    </source>
</evidence>
<organism evidence="1">
    <name type="scientific">bioreactor metagenome</name>
    <dbReference type="NCBI Taxonomy" id="1076179"/>
    <lineage>
        <taxon>unclassified sequences</taxon>
        <taxon>metagenomes</taxon>
        <taxon>ecological metagenomes</taxon>
    </lineage>
</organism>
<name>A0A645IW88_9ZZZZ</name>
<gene>
    <name evidence="1" type="ORF">SDC9_203079</name>
</gene>
<proteinExistence type="predicted"/>
<accession>A0A645IW88</accession>
<reference evidence="1" key="1">
    <citation type="submission" date="2019-08" db="EMBL/GenBank/DDBJ databases">
        <authorList>
            <person name="Kucharzyk K."/>
            <person name="Murdoch R.W."/>
            <person name="Higgins S."/>
            <person name="Loffler F."/>
        </authorList>
    </citation>
    <scope>NUCLEOTIDE SEQUENCE</scope>
</reference>
<dbReference type="EMBL" id="VSSQ01124587">
    <property type="protein sequence ID" value="MPN55397.1"/>
    <property type="molecule type" value="Genomic_DNA"/>
</dbReference>
<comment type="caution">
    <text evidence="1">The sequence shown here is derived from an EMBL/GenBank/DDBJ whole genome shotgun (WGS) entry which is preliminary data.</text>
</comment>
<sequence length="74" mass="7576">MCVAGRKAVAVVNDHQQPVCAHFGGIRYGAGLCGIYGRTGNGGDIKAVVHGAVAHAEFGGYPAVHWPGEIQFAG</sequence>
<dbReference type="AlphaFoldDB" id="A0A645IW88"/>
<protein>
    <submittedName>
        <fullName evidence="1">Uncharacterized protein</fullName>
    </submittedName>
</protein>